<accession>A0ACB0LCJ5</accession>
<protein>
    <submittedName>
        <fullName evidence="1">Uncharacterized protein</fullName>
    </submittedName>
</protein>
<comment type="caution">
    <text evidence="1">The sequence shown here is derived from an EMBL/GenBank/DDBJ whole genome shotgun (WGS) entry which is preliminary data.</text>
</comment>
<dbReference type="Proteomes" id="UP001177021">
    <property type="component" value="Unassembled WGS sequence"/>
</dbReference>
<proteinExistence type="predicted"/>
<organism evidence="1 2">
    <name type="scientific">Trifolium pratense</name>
    <name type="common">Red clover</name>
    <dbReference type="NCBI Taxonomy" id="57577"/>
    <lineage>
        <taxon>Eukaryota</taxon>
        <taxon>Viridiplantae</taxon>
        <taxon>Streptophyta</taxon>
        <taxon>Embryophyta</taxon>
        <taxon>Tracheophyta</taxon>
        <taxon>Spermatophyta</taxon>
        <taxon>Magnoliopsida</taxon>
        <taxon>eudicotyledons</taxon>
        <taxon>Gunneridae</taxon>
        <taxon>Pentapetalae</taxon>
        <taxon>rosids</taxon>
        <taxon>fabids</taxon>
        <taxon>Fabales</taxon>
        <taxon>Fabaceae</taxon>
        <taxon>Papilionoideae</taxon>
        <taxon>50 kb inversion clade</taxon>
        <taxon>NPAAA clade</taxon>
        <taxon>Hologalegina</taxon>
        <taxon>IRL clade</taxon>
        <taxon>Trifolieae</taxon>
        <taxon>Trifolium</taxon>
    </lineage>
</organism>
<name>A0ACB0LCJ5_TRIPR</name>
<gene>
    <name evidence="1" type="ORF">MILVUS5_LOCUS31145</name>
</gene>
<evidence type="ECO:0000313" key="1">
    <source>
        <dbReference type="EMBL" id="CAJ2666338.1"/>
    </source>
</evidence>
<sequence>MQALKDMDDAFKYDFTIYESNKLEHIIWVFGDSIRAYECFWRCSTTYRINCYDMPHGIWVGVDNHGNSIFFGCVLFRDEKIPSFTWALKSFLAFVKGKYPQTILTDQDLAFSGDGCKQLVIINSLLTPLKKVEKRSRVESNLKYPP</sequence>
<evidence type="ECO:0000313" key="2">
    <source>
        <dbReference type="Proteomes" id="UP001177021"/>
    </source>
</evidence>
<keyword evidence="2" id="KW-1185">Reference proteome</keyword>
<dbReference type="EMBL" id="CASHSV030000513">
    <property type="protein sequence ID" value="CAJ2666338.1"/>
    <property type="molecule type" value="Genomic_DNA"/>
</dbReference>
<reference evidence="1" key="1">
    <citation type="submission" date="2023-10" db="EMBL/GenBank/DDBJ databases">
        <authorList>
            <person name="Rodriguez Cubillos JULIANA M."/>
            <person name="De Vega J."/>
        </authorList>
    </citation>
    <scope>NUCLEOTIDE SEQUENCE</scope>
</reference>